<gene>
    <name evidence="1" type="ORF">JWG45_13190</name>
</gene>
<dbReference type="EMBL" id="JAFFPU010000044">
    <property type="protein sequence ID" value="MBM9578105.1"/>
    <property type="molecule type" value="Genomic_DNA"/>
</dbReference>
<accession>A0ABS2UGW0</accession>
<comment type="caution">
    <text evidence="1">The sequence shown here is derived from an EMBL/GenBank/DDBJ whole genome shotgun (WGS) entry which is preliminary data.</text>
</comment>
<reference evidence="1 2" key="1">
    <citation type="submission" date="2021-02" db="EMBL/GenBank/DDBJ databases">
        <title>Leptospira ainlahdjerensis sp. nov., Leptospira ainazelensis sp. nov., Leptospira abararensis sp. nov. and Leptospira chreensis sp. nov., four new species isolated from water sources in Algeria.</title>
        <authorList>
            <person name="Amara Korba A."/>
            <person name="Kainiu M."/>
            <person name="Vincent A.T."/>
            <person name="Mariet J.-F."/>
            <person name="Veyrier F.J."/>
            <person name="Goarant C."/>
            <person name="Picardeau M."/>
        </authorList>
    </citation>
    <scope>NUCLEOTIDE SEQUENCE [LARGE SCALE GENOMIC DNA]</scope>
    <source>
        <strain evidence="1 2">201903070</strain>
    </source>
</reference>
<organism evidence="1 2">
    <name type="scientific">Leptospira ainlahdjerensis</name>
    <dbReference type="NCBI Taxonomy" id="2810033"/>
    <lineage>
        <taxon>Bacteria</taxon>
        <taxon>Pseudomonadati</taxon>
        <taxon>Spirochaetota</taxon>
        <taxon>Spirochaetia</taxon>
        <taxon>Leptospirales</taxon>
        <taxon>Leptospiraceae</taxon>
        <taxon>Leptospira</taxon>
    </lineage>
</organism>
<evidence type="ECO:0008006" key="3">
    <source>
        <dbReference type="Google" id="ProtNLM"/>
    </source>
</evidence>
<dbReference type="Proteomes" id="UP000724686">
    <property type="component" value="Unassembled WGS sequence"/>
</dbReference>
<protein>
    <recommendedName>
        <fullName evidence="3">ABM domain-containing protein</fullName>
    </recommendedName>
</protein>
<dbReference type="RefSeq" id="WP_205280145.1">
    <property type="nucleotide sequence ID" value="NZ_JAFFPU010000044.1"/>
</dbReference>
<evidence type="ECO:0000313" key="1">
    <source>
        <dbReference type="EMBL" id="MBM9578105.1"/>
    </source>
</evidence>
<keyword evidence="2" id="KW-1185">Reference proteome</keyword>
<proteinExistence type="predicted"/>
<name>A0ABS2UGW0_9LEPT</name>
<sequence>MKQILALNMSKSIFTLLAISMFVLPKMIFAEKAFLEITLKIDANDRPAAGQVYEKFKKPFLKNIAGAKSKELLLREEDVQVLHGFATRKQAEAYLESDLFAKDVVNALKPLLKANPEIRIYSSSVK</sequence>
<evidence type="ECO:0000313" key="2">
    <source>
        <dbReference type="Proteomes" id="UP000724686"/>
    </source>
</evidence>